<feature type="domain" description="Nudix hydrolase" evidence="10">
    <location>
        <begin position="13"/>
        <end position="137"/>
    </location>
</feature>
<evidence type="ECO:0000256" key="2">
    <source>
        <dbReference type="ARBA" id="ARBA00004496"/>
    </source>
</evidence>
<dbReference type="FunFam" id="3.90.79.10:FF:000002">
    <property type="entry name" value="diphosphoinositol polyphosphate phosphohydrolase 1"/>
    <property type="match status" value="1"/>
</dbReference>
<keyword evidence="8" id="KW-0460">Magnesium</keyword>
<evidence type="ECO:0000256" key="7">
    <source>
        <dbReference type="ARBA" id="ARBA00022801"/>
    </source>
</evidence>
<dbReference type="InterPro" id="IPR000086">
    <property type="entry name" value="NUDIX_hydrolase_dom"/>
</dbReference>
<evidence type="ECO:0000256" key="8">
    <source>
        <dbReference type="ARBA" id="ARBA00022842"/>
    </source>
</evidence>
<dbReference type="EMBL" id="CAJNOR010001173">
    <property type="protein sequence ID" value="CAF1090885.1"/>
    <property type="molecule type" value="Genomic_DNA"/>
</dbReference>
<dbReference type="Proteomes" id="UP000663828">
    <property type="component" value="Unassembled WGS sequence"/>
</dbReference>
<dbReference type="PROSITE" id="PS00893">
    <property type="entry name" value="NUDIX_BOX"/>
    <property type="match status" value="1"/>
</dbReference>
<dbReference type="Pfam" id="PF00293">
    <property type="entry name" value="NUDIX"/>
    <property type="match status" value="1"/>
</dbReference>
<gene>
    <name evidence="12" type="ORF">EDS130_LOCUS21317</name>
    <name evidence="11" type="ORF">XAT740_LOCUS17832</name>
</gene>
<evidence type="ECO:0000256" key="9">
    <source>
        <dbReference type="ARBA" id="ARBA00033994"/>
    </source>
</evidence>
<dbReference type="GO" id="GO:0071543">
    <property type="term" value="P:diphosphoinositol polyphosphate metabolic process"/>
    <property type="evidence" value="ECO:0007669"/>
    <property type="project" value="TreeGrafter"/>
</dbReference>
<evidence type="ECO:0000313" key="13">
    <source>
        <dbReference type="Proteomes" id="UP000663828"/>
    </source>
</evidence>
<comment type="similarity">
    <text evidence="3">Belongs to the Nudix hydrolase family. DIPP subfamily.</text>
</comment>
<evidence type="ECO:0000256" key="4">
    <source>
        <dbReference type="ARBA" id="ARBA00012527"/>
    </source>
</evidence>
<comment type="cofactor">
    <cofactor evidence="1">
        <name>Mg(2+)</name>
        <dbReference type="ChEBI" id="CHEBI:18420"/>
    </cofactor>
</comment>
<protein>
    <recommendedName>
        <fullName evidence="4">diphosphoinositol-polyphosphate diphosphatase</fullName>
        <ecNumber evidence="4">3.6.1.52</ecNumber>
    </recommendedName>
</protein>
<evidence type="ECO:0000256" key="1">
    <source>
        <dbReference type="ARBA" id="ARBA00001946"/>
    </source>
</evidence>
<comment type="catalytic activity">
    <reaction evidence="9">
        <text>diphospho-myo-inositol polyphosphate + H2O = myo-inositol polyphosphate + phosphate.</text>
        <dbReference type="EC" id="3.6.1.52"/>
    </reaction>
</comment>
<dbReference type="GO" id="GO:0046872">
    <property type="term" value="F:metal ion binding"/>
    <property type="evidence" value="ECO:0007669"/>
    <property type="project" value="UniProtKB-KW"/>
</dbReference>
<comment type="subcellular location">
    <subcellularLocation>
        <location evidence="2">Cytoplasm</location>
    </subcellularLocation>
</comment>
<keyword evidence="6" id="KW-0479">Metal-binding</keyword>
<evidence type="ECO:0000256" key="3">
    <source>
        <dbReference type="ARBA" id="ARBA00008266"/>
    </source>
</evidence>
<dbReference type="GO" id="GO:1901909">
    <property type="term" value="P:diadenosine hexaphosphate catabolic process"/>
    <property type="evidence" value="ECO:0007669"/>
    <property type="project" value="TreeGrafter"/>
</dbReference>
<keyword evidence="7" id="KW-0378">Hydrolase</keyword>
<dbReference type="GO" id="GO:0034432">
    <property type="term" value="F:bis(5'-adenosyl)-pentaphosphatase activity"/>
    <property type="evidence" value="ECO:0007669"/>
    <property type="project" value="TreeGrafter"/>
</dbReference>
<evidence type="ECO:0000313" key="12">
    <source>
        <dbReference type="EMBL" id="CAF1126029.1"/>
    </source>
</evidence>
<dbReference type="GO" id="GO:0005634">
    <property type="term" value="C:nucleus"/>
    <property type="evidence" value="ECO:0007669"/>
    <property type="project" value="TreeGrafter"/>
</dbReference>
<evidence type="ECO:0000259" key="10">
    <source>
        <dbReference type="PROSITE" id="PS51462"/>
    </source>
</evidence>
<dbReference type="InterPro" id="IPR020084">
    <property type="entry name" value="NUDIX_hydrolase_CS"/>
</dbReference>
<sequence>MAEKMRLTDLDGYRQRAACICVRNEREDEILLITSRDKTSWIIPGGGIEQNETRIDAAHRELYEEAGVRGRLIRDLGIVEDIARKRRTNVFVIYVEHEYDDWDERRLYGRQRHWYRLNEVLSLLKGSKQSQLEFFQRFLLT</sequence>
<dbReference type="GO" id="GO:0034431">
    <property type="term" value="F:bis(5'-adenosyl)-hexaphosphatase activity"/>
    <property type="evidence" value="ECO:0007669"/>
    <property type="project" value="TreeGrafter"/>
</dbReference>
<comment type="caution">
    <text evidence="11">The sequence shown here is derived from an EMBL/GenBank/DDBJ whole genome shotgun (WGS) entry which is preliminary data.</text>
</comment>
<dbReference type="PANTHER" id="PTHR12629">
    <property type="entry name" value="DIPHOSPHOINOSITOL POLYPHOSPHATE PHOSPHOHYDROLASE"/>
    <property type="match status" value="1"/>
</dbReference>
<organism evidence="11 13">
    <name type="scientific">Adineta ricciae</name>
    <name type="common">Rotifer</name>
    <dbReference type="NCBI Taxonomy" id="249248"/>
    <lineage>
        <taxon>Eukaryota</taxon>
        <taxon>Metazoa</taxon>
        <taxon>Spiralia</taxon>
        <taxon>Gnathifera</taxon>
        <taxon>Rotifera</taxon>
        <taxon>Eurotatoria</taxon>
        <taxon>Bdelloidea</taxon>
        <taxon>Adinetida</taxon>
        <taxon>Adinetidae</taxon>
        <taxon>Adineta</taxon>
    </lineage>
</organism>
<dbReference type="InterPro" id="IPR015797">
    <property type="entry name" value="NUDIX_hydrolase-like_dom_sf"/>
</dbReference>
<dbReference type="InterPro" id="IPR047198">
    <property type="entry name" value="DDP-like_NUDIX"/>
</dbReference>
<reference evidence="11" key="1">
    <citation type="submission" date="2021-02" db="EMBL/GenBank/DDBJ databases">
        <authorList>
            <person name="Nowell W R."/>
        </authorList>
    </citation>
    <scope>NUCLEOTIDE SEQUENCE</scope>
</reference>
<dbReference type="Gene3D" id="3.90.79.10">
    <property type="entry name" value="Nucleoside Triphosphate Pyrophosphohydrolase"/>
    <property type="match status" value="1"/>
</dbReference>
<keyword evidence="13" id="KW-1185">Reference proteome</keyword>
<dbReference type="GO" id="GO:0008486">
    <property type="term" value="F:diphosphoinositol-polyphosphate diphosphatase activity"/>
    <property type="evidence" value="ECO:0007669"/>
    <property type="project" value="UniProtKB-EC"/>
</dbReference>
<dbReference type="GO" id="GO:1901907">
    <property type="term" value="P:diadenosine pentaphosphate catabolic process"/>
    <property type="evidence" value="ECO:0007669"/>
    <property type="project" value="TreeGrafter"/>
</dbReference>
<dbReference type="GO" id="GO:0005737">
    <property type="term" value="C:cytoplasm"/>
    <property type="evidence" value="ECO:0007669"/>
    <property type="project" value="UniProtKB-SubCell"/>
</dbReference>
<dbReference type="AlphaFoldDB" id="A0A814NCE3"/>
<name>A0A814NCE3_ADIRI</name>
<proteinExistence type="inferred from homology"/>
<dbReference type="OrthoDB" id="2011998at2759"/>
<dbReference type="PANTHER" id="PTHR12629:SF0">
    <property type="entry name" value="DIPHOSPHOINOSITOL-POLYPHOSPHATE DIPHOSPHATASE"/>
    <property type="match status" value="1"/>
</dbReference>
<dbReference type="PROSITE" id="PS51462">
    <property type="entry name" value="NUDIX"/>
    <property type="match status" value="1"/>
</dbReference>
<dbReference type="EMBL" id="CAJNOJ010000107">
    <property type="protein sequence ID" value="CAF1126029.1"/>
    <property type="molecule type" value="Genomic_DNA"/>
</dbReference>
<dbReference type="CDD" id="cd04666">
    <property type="entry name" value="NUDIX_DIPP2_like_Nudt4"/>
    <property type="match status" value="1"/>
</dbReference>
<dbReference type="Proteomes" id="UP000663852">
    <property type="component" value="Unassembled WGS sequence"/>
</dbReference>
<accession>A0A814NCE3</accession>
<dbReference type="EC" id="3.6.1.52" evidence="4"/>
<keyword evidence="5" id="KW-0963">Cytoplasm</keyword>
<dbReference type="GO" id="GO:0000298">
    <property type="term" value="F:endopolyphosphatase activity"/>
    <property type="evidence" value="ECO:0007669"/>
    <property type="project" value="TreeGrafter"/>
</dbReference>
<evidence type="ECO:0000256" key="5">
    <source>
        <dbReference type="ARBA" id="ARBA00022490"/>
    </source>
</evidence>
<dbReference type="SUPFAM" id="SSF55811">
    <property type="entry name" value="Nudix"/>
    <property type="match status" value="1"/>
</dbReference>
<evidence type="ECO:0000256" key="6">
    <source>
        <dbReference type="ARBA" id="ARBA00022723"/>
    </source>
</evidence>
<evidence type="ECO:0000313" key="11">
    <source>
        <dbReference type="EMBL" id="CAF1090885.1"/>
    </source>
</evidence>
<dbReference type="GO" id="GO:1901911">
    <property type="term" value="P:adenosine 5'-(hexahydrogen pentaphosphate) catabolic process"/>
    <property type="evidence" value="ECO:0007669"/>
    <property type="project" value="TreeGrafter"/>
</dbReference>